<feature type="compositionally biased region" description="Basic and acidic residues" evidence="1">
    <location>
        <begin position="243"/>
        <end position="264"/>
    </location>
</feature>
<keyword evidence="3" id="KW-1185">Reference proteome</keyword>
<name>A0AB34IGS6_PRYPA</name>
<evidence type="ECO:0000313" key="2">
    <source>
        <dbReference type="EMBL" id="KAL1498622.1"/>
    </source>
</evidence>
<evidence type="ECO:0000256" key="1">
    <source>
        <dbReference type="SAM" id="MobiDB-lite"/>
    </source>
</evidence>
<feature type="region of interest" description="Disordered" evidence="1">
    <location>
        <begin position="77"/>
        <end position="97"/>
    </location>
</feature>
<dbReference type="AlphaFoldDB" id="A0AB34IGS6"/>
<feature type="compositionally biased region" description="Basic and acidic residues" evidence="1">
    <location>
        <begin position="181"/>
        <end position="190"/>
    </location>
</feature>
<accession>A0AB34IGS6</accession>
<dbReference type="Proteomes" id="UP001515480">
    <property type="component" value="Unassembled WGS sequence"/>
</dbReference>
<comment type="caution">
    <text evidence="2">The sequence shown here is derived from an EMBL/GenBank/DDBJ whole genome shotgun (WGS) entry which is preliminary data.</text>
</comment>
<proteinExistence type="predicted"/>
<reference evidence="2 3" key="1">
    <citation type="journal article" date="2024" name="Science">
        <title>Giant polyketide synthase enzymes in the biosynthesis of giant marine polyether toxins.</title>
        <authorList>
            <person name="Fallon T.R."/>
            <person name="Shende V.V."/>
            <person name="Wierzbicki I.H."/>
            <person name="Pendleton A.L."/>
            <person name="Watervoot N.F."/>
            <person name="Auber R.P."/>
            <person name="Gonzalez D.J."/>
            <person name="Wisecaver J.H."/>
            <person name="Moore B.S."/>
        </authorList>
    </citation>
    <scope>NUCLEOTIDE SEQUENCE [LARGE SCALE GENOMIC DNA]</scope>
    <source>
        <strain evidence="2 3">12B1</strain>
    </source>
</reference>
<feature type="region of interest" description="Disordered" evidence="1">
    <location>
        <begin position="491"/>
        <end position="520"/>
    </location>
</feature>
<feature type="region of interest" description="Disordered" evidence="1">
    <location>
        <begin position="33"/>
        <end position="55"/>
    </location>
</feature>
<dbReference type="EMBL" id="JBGBPQ010000027">
    <property type="protein sequence ID" value="KAL1498622.1"/>
    <property type="molecule type" value="Genomic_DNA"/>
</dbReference>
<feature type="compositionally biased region" description="Polar residues" evidence="1">
    <location>
        <begin position="284"/>
        <end position="294"/>
    </location>
</feature>
<feature type="compositionally biased region" description="Polar residues" evidence="1">
    <location>
        <begin position="374"/>
        <end position="383"/>
    </location>
</feature>
<feature type="region of interest" description="Disordered" evidence="1">
    <location>
        <begin position="164"/>
        <end position="445"/>
    </location>
</feature>
<feature type="compositionally biased region" description="Polar residues" evidence="1">
    <location>
        <begin position="78"/>
        <end position="87"/>
    </location>
</feature>
<feature type="compositionally biased region" description="Basic and acidic residues" evidence="1">
    <location>
        <begin position="295"/>
        <end position="309"/>
    </location>
</feature>
<protein>
    <submittedName>
        <fullName evidence="2">Uncharacterized protein</fullName>
    </submittedName>
</protein>
<gene>
    <name evidence="2" type="ORF">AB1Y20_013937</name>
</gene>
<organism evidence="2 3">
    <name type="scientific">Prymnesium parvum</name>
    <name type="common">Toxic golden alga</name>
    <dbReference type="NCBI Taxonomy" id="97485"/>
    <lineage>
        <taxon>Eukaryota</taxon>
        <taxon>Haptista</taxon>
        <taxon>Haptophyta</taxon>
        <taxon>Prymnesiophyceae</taxon>
        <taxon>Prymnesiales</taxon>
        <taxon>Prymnesiaceae</taxon>
        <taxon>Prymnesium</taxon>
    </lineage>
</organism>
<evidence type="ECO:0000313" key="3">
    <source>
        <dbReference type="Proteomes" id="UP001515480"/>
    </source>
</evidence>
<feature type="compositionally biased region" description="Polar residues" evidence="1">
    <location>
        <begin position="415"/>
        <end position="424"/>
    </location>
</feature>
<sequence length="538" mass="57318">MHGDEAPVKPSEEAAKAAWLAKLDAPVWGRRTEGIETDVTSTPPVYEDETPVKPSEQEAKAAWLAKLDAPVWGRRTQGFENDMSSTPPVYAEEAPVKPSEEAAKAAWLAKLEAPVWGRRTQGNEIAASSTPPVYADEPAVKPSEEAAKAAWLAKLDAPVWGRRTERNENVVSSTPVNADEAPVKPSEEAAKAAWLSKLDAPVLGRRTQGIETDASSTPPAYADEPAVKPSEEEAKAAWLAKLDSLRRETRTIVDRRPASPDTRESGGISPLRQSESGDGDAVAVTQTSSSPQKTENGDEKASPSSDMDRVPATSPEEQAKAAWMARLHSARAPWRTGGSMNRRTSPDALDKAAGSRSQMRRAANNDVKAERDQSNIGSWQTSPAAAGRPSSTENDEPLAERSDASSASLPAPGESPTTTQTNGQRDLPASPMADKSNPSITMSLGKPERLAQSVWASQVEETERVIAQAKRVVAALLSEASAKEAKQAWLEKRAGGGSSAQAKPTFKTAELDNASDSNAGAIERVFLNGSEGKEARGR</sequence>
<feature type="compositionally biased region" description="Basic and acidic residues" evidence="1">
    <location>
        <begin position="225"/>
        <end position="235"/>
    </location>
</feature>
<feature type="compositionally biased region" description="Polar residues" evidence="1">
    <location>
        <begin position="209"/>
        <end position="218"/>
    </location>
</feature>